<dbReference type="PROSITE" id="PS00211">
    <property type="entry name" value="ABC_TRANSPORTER_1"/>
    <property type="match status" value="1"/>
</dbReference>
<proteinExistence type="inferred from homology"/>
<dbReference type="CDD" id="cd03220">
    <property type="entry name" value="ABC_KpsT_Wzt"/>
    <property type="match status" value="1"/>
</dbReference>
<dbReference type="SUPFAM" id="SSF48452">
    <property type="entry name" value="TPR-like"/>
    <property type="match status" value="1"/>
</dbReference>
<dbReference type="InterPro" id="IPR011990">
    <property type="entry name" value="TPR-like_helical_dom_sf"/>
</dbReference>
<reference evidence="7 8" key="1">
    <citation type="submission" date="2024-09" db="EMBL/GenBank/DDBJ databases">
        <authorList>
            <person name="Sun Q."/>
            <person name="Mori K."/>
        </authorList>
    </citation>
    <scope>NUCLEOTIDE SEQUENCE [LARGE SCALE GENOMIC DNA]</scope>
    <source>
        <strain evidence="7 8">CICC 11035S</strain>
    </source>
</reference>
<dbReference type="PROSITE" id="PS50893">
    <property type="entry name" value="ABC_TRANSPORTER_2"/>
    <property type="match status" value="1"/>
</dbReference>
<protein>
    <submittedName>
        <fullName evidence="7">ABC transporter ATP-binding protein</fullName>
    </submittedName>
</protein>
<dbReference type="InterPro" id="IPR050683">
    <property type="entry name" value="Bact_Polysacc_Export_ATP-bd"/>
</dbReference>
<dbReference type="InterPro" id="IPR017871">
    <property type="entry name" value="ABC_transporter-like_CS"/>
</dbReference>
<evidence type="ECO:0000256" key="4">
    <source>
        <dbReference type="ARBA" id="ARBA00022840"/>
    </source>
</evidence>
<dbReference type="RefSeq" id="WP_323748325.1">
    <property type="nucleotide sequence ID" value="NZ_JAPCWC010000010.1"/>
</dbReference>
<keyword evidence="4 7" id="KW-0067">ATP-binding</keyword>
<dbReference type="PANTHER" id="PTHR46743">
    <property type="entry name" value="TEICHOIC ACIDS EXPORT ATP-BINDING PROTEIN TAGH"/>
    <property type="match status" value="1"/>
</dbReference>
<sequence length="498" mass="54665">MIRLTDVRKVYRTRFGHNVVLDGIGLEMHMGERLGVLGRNGAGKSTMMRLISGAERPTSGRIERTMSVSWPLAFGGAFQTMLTGVDNIRFISRIYDQDFARNLAFVEEFSELGAYLREPVRTYSSGMRARLAFAISMIIEFDCFLIDEIGAVGDARFHDRCNHELFGKRGDRAMVIISHDAAYVRDHCNRFAVLHKGKLAHYDDFDEAYEDFREHIGLSNRKVSVPALPGHGIAPGRSALIEVSQHRALQDDRFRALVMEGDWRRDARAWAEAAGRYAAALALYPYQRSYWVQHGHVSKEQGLFERAEISYRTACALGEPVQDVAEHLAFVMAQQGLDIDAAPPGRYRKGEVAGQAPGQSDIDLFARAVWLCDPAIGIGDGDRARLLRAHATCDALLAAMIGDPRAAAATRGTQGGEAAGEESGEATGGSEEWIRTLCAVAFAPADLPRMVAAAQAITGMEDAWRHLLAAGGFADWPLAQAALQQAALQQAQTPEFKS</sequence>
<dbReference type="InterPro" id="IPR015860">
    <property type="entry name" value="ABC_transpr_TagH-like"/>
</dbReference>
<accession>A0ABV6S6V9</accession>
<gene>
    <name evidence="7" type="ORF">ACFFF8_10265</name>
</gene>
<evidence type="ECO:0000256" key="3">
    <source>
        <dbReference type="ARBA" id="ARBA00022741"/>
    </source>
</evidence>
<dbReference type="SMART" id="SM00382">
    <property type="entry name" value="AAA"/>
    <property type="match status" value="1"/>
</dbReference>
<dbReference type="Gene3D" id="3.40.50.300">
    <property type="entry name" value="P-loop containing nucleotide triphosphate hydrolases"/>
    <property type="match status" value="1"/>
</dbReference>
<dbReference type="SUPFAM" id="SSF52540">
    <property type="entry name" value="P-loop containing nucleoside triphosphate hydrolases"/>
    <property type="match status" value="1"/>
</dbReference>
<dbReference type="Proteomes" id="UP001589858">
    <property type="component" value="Unassembled WGS sequence"/>
</dbReference>
<dbReference type="Gene3D" id="1.25.40.10">
    <property type="entry name" value="Tetratricopeptide repeat domain"/>
    <property type="match status" value="1"/>
</dbReference>
<evidence type="ECO:0000259" key="6">
    <source>
        <dbReference type="PROSITE" id="PS50893"/>
    </source>
</evidence>
<dbReference type="InterPro" id="IPR003439">
    <property type="entry name" value="ABC_transporter-like_ATP-bd"/>
</dbReference>
<evidence type="ECO:0000313" key="8">
    <source>
        <dbReference type="Proteomes" id="UP001589858"/>
    </source>
</evidence>
<feature type="region of interest" description="Disordered" evidence="5">
    <location>
        <begin position="408"/>
        <end position="429"/>
    </location>
</feature>
<comment type="similarity">
    <text evidence="1">Belongs to the ABC transporter superfamily.</text>
</comment>
<dbReference type="GO" id="GO:0005524">
    <property type="term" value="F:ATP binding"/>
    <property type="evidence" value="ECO:0007669"/>
    <property type="project" value="UniProtKB-KW"/>
</dbReference>
<keyword evidence="2" id="KW-0813">Transport</keyword>
<dbReference type="PANTHER" id="PTHR46743:SF2">
    <property type="entry name" value="TEICHOIC ACIDS EXPORT ATP-BINDING PROTEIN TAGH"/>
    <property type="match status" value="1"/>
</dbReference>
<evidence type="ECO:0000256" key="1">
    <source>
        <dbReference type="ARBA" id="ARBA00005417"/>
    </source>
</evidence>
<evidence type="ECO:0000256" key="2">
    <source>
        <dbReference type="ARBA" id="ARBA00022448"/>
    </source>
</evidence>
<name>A0ABV6S6V9_9SPHN</name>
<feature type="domain" description="ABC transporter" evidence="6">
    <location>
        <begin position="2"/>
        <end position="221"/>
    </location>
</feature>
<evidence type="ECO:0000256" key="5">
    <source>
        <dbReference type="SAM" id="MobiDB-lite"/>
    </source>
</evidence>
<evidence type="ECO:0000313" key="7">
    <source>
        <dbReference type="EMBL" id="MFC0684979.1"/>
    </source>
</evidence>
<dbReference type="Pfam" id="PF00005">
    <property type="entry name" value="ABC_tran"/>
    <property type="match status" value="1"/>
</dbReference>
<organism evidence="7 8">
    <name type="scientific">Novosphingobium clariflavum</name>
    <dbReference type="NCBI Taxonomy" id="2029884"/>
    <lineage>
        <taxon>Bacteria</taxon>
        <taxon>Pseudomonadati</taxon>
        <taxon>Pseudomonadota</taxon>
        <taxon>Alphaproteobacteria</taxon>
        <taxon>Sphingomonadales</taxon>
        <taxon>Sphingomonadaceae</taxon>
        <taxon>Novosphingobium</taxon>
    </lineage>
</organism>
<dbReference type="InterPro" id="IPR027417">
    <property type="entry name" value="P-loop_NTPase"/>
</dbReference>
<dbReference type="InterPro" id="IPR003593">
    <property type="entry name" value="AAA+_ATPase"/>
</dbReference>
<dbReference type="EMBL" id="JBHLTM010000036">
    <property type="protein sequence ID" value="MFC0684979.1"/>
    <property type="molecule type" value="Genomic_DNA"/>
</dbReference>
<keyword evidence="8" id="KW-1185">Reference proteome</keyword>
<comment type="caution">
    <text evidence="7">The sequence shown here is derived from an EMBL/GenBank/DDBJ whole genome shotgun (WGS) entry which is preliminary data.</text>
</comment>
<keyword evidence="3" id="KW-0547">Nucleotide-binding</keyword>